<dbReference type="PANTHER" id="PTHR13789">
    <property type="entry name" value="MONOOXYGENASE"/>
    <property type="match status" value="1"/>
</dbReference>
<keyword evidence="3" id="KW-0285">Flavoprotein</keyword>
<comment type="caution">
    <text evidence="8">The sequence shown here is derived from an EMBL/GenBank/DDBJ whole genome shotgun (WGS) entry which is preliminary data.</text>
</comment>
<keyword evidence="9" id="KW-1185">Reference proteome</keyword>
<reference evidence="8" key="1">
    <citation type="submission" date="2020-11" db="EMBL/GenBank/DDBJ databases">
        <authorList>
            <consortium name="DOE Joint Genome Institute"/>
            <person name="Ahrendt S."/>
            <person name="Riley R."/>
            <person name="Andreopoulos W."/>
            <person name="Labutti K."/>
            <person name="Pangilinan J."/>
            <person name="Ruiz-Duenas F.J."/>
            <person name="Barrasa J.M."/>
            <person name="Sanchez-Garcia M."/>
            <person name="Camarero S."/>
            <person name="Miyauchi S."/>
            <person name="Serrano A."/>
            <person name="Linde D."/>
            <person name="Babiker R."/>
            <person name="Drula E."/>
            <person name="Ayuso-Fernandez I."/>
            <person name="Pacheco R."/>
            <person name="Padilla G."/>
            <person name="Ferreira P."/>
            <person name="Barriuso J."/>
            <person name="Kellner H."/>
            <person name="Castanera R."/>
            <person name="Alfaro M."/>
            <person name="Ramirez L."/>
            <person name="Pisabarro A.G."/>
            <person name="Kuo A."/>
            <person name="Tritt A."/>
            <person name="Lipzen A."/>
            <person name="He G."/>
            <person name="Yan M."/>
            <person name="Ng V."/>
            <person name="Cullen D."/>
            <person name="Martin F."/>
            <person name="Rosso M.-N."/>
            <person name="Henrissat B."/>
            <person name="Hibbett D."/>
            <person name="Martinez A.T."/>
            <person name="Grigoriev I.V."/>
        </authorList>
    </citation>
    <scope>NUCLEOTIDE SEQUENCE</scope>
    <source>
        <strain evidence="8">CBS 506.95</strain>
    </source>
</reference>
<dbReference type="AlphaFoldDB" id="A0A9P6ES93"/>
<dbReference type="OrthoDB" id="5428495at2759"/>
<proteinExistence type="inferred from homology"/>
<evidence type="ECO:0000256" key="5">
    <source>
        <dbReference type="ARBA" id="ARBA00023002"/>
    </source>
</evidence>
<dbReference type="Gene3D" id="3.50.50.60">
    <property type="entry name" value="FAD/NAD(P)-binding domain"/>
    <property type="match status" value="1"/>
</dbReference>
<dbReference type="PANTHER" id="PTHR13789:SF315">
    <property type="entry name" value="FAD-DEPENDENT MONOOXYGENASE MDPD"/>
    <property type="match status" value="1"/>
</dbReference>
<keyword evidence="5" id="KW-0560">Oxidoreductase</keyword>
<keyword evidence="6" id="KW-0503">Monooxygenase</keyword>
<organism evidence="8 9">
    <name type="scientific">Crepidotus variabilis</name>
    <dbReference type="NCBI Taxonomy" id="179855"/>
    <lineage>
        <taxon>Eukaryota</taxon>
        <taxon>Fungi</taxon>
        <taxon>Dikarya</taxon>
        <taxon>Basidiomycota</taxon>
        <taxon>Agaricomycotina</taxon>
        <taxon>Agaricomycetes</taxon>
        <taxon>Agaricomycetidae</taxon>
        <taxon>Agaricales</taxon>
        <taxon>Agaricineae</taxon>
        <taxon>Crepidotaceae</taxon>
        <taxon>Crepidotus</taxon>
    </lineage>
</organism>
<evidence type="ECO:0000259" key="7">
    <source>
        <dbReference type="Pfam" id="PF01494"/>
    </source>
</evidence>
<evidence type="ECO:0000256" key="4">
    <source>
        <dbReference type="ARBA" id="ARBA00022827"/>
    </source>
</evidence>
<evidence type="ECO:0000313" key="8">
    <source>
        <dbReference type="EMBL" id="KAF9535181.1"/>
    </source>
</evidence>
<evidence type="ECO:0000256" key="1">
    <source>
        <dbReference type="ARBA" id="ARBA00001974"/>
    </source>
</evidence>
<accession>A0A9P6ES93</accession>
<protein>
    <recommendedName>
        <fullName evidence="7">FAD-binding domain-containing protein</fullName>
    </recommendedName>
</protein>
<dbReference type="InterPro" id="IPR050493">
    <property type="entry name" value="FAD-dep_Monooxygenase_BioMet"/>
</dbReference>
<dbReference type="InterPro" id="IPR002938">
    <property type="entry name" value="FAD-bd"/>
</dbReference>
<dbReference type="EMBL" id="MU157825">
    <property type="protein sequence ID" value="KAF9535181.1"/>
    <property type="molecule type" value="Genomic_DNA"/>
</dbReference>
<sequence length="495" mass="55218">MNQPAILPQEVLQIIVVGAGISGLAAAYGLRKSGHDVLIVEKTDGSENYVCLLRIPRISCDLFFFLETNETIPSPPNMTQMLAKLGLTRSCKSFFQRTRRCDFIDANSGSLIGSLPAKLFQIVARDAKAEYGTLEGRSLQDVLRRKCEESGVNIRFSTPVAGVMEDILSTCVELENGEKLYADLIVGADGYNSGLRSHVVFQEQPEIGPKVGILRVSIPTKRLQQDPNLRPLLALDSWETWFGTGVQCRFLVLPQQRERCEAVFSYTITSEFSQICNKWKIIEDSSMSGLDVSALEPRLQKLIKIGDRCELRVIKTLPPADTLVSIPKKIILVGSAAHSLAPGTHQDTAMDLEDAYTLGFLFSKLQNKDQLPKIISVYDEIRHPHALHVHKFEVSRTMSSKAPPGPLRSVRDERLRKICHYNHEKTTAEEAVLAGWGPELSVVTYDASAAAQDWWNQYGLWIIDEEESGESVVGESEVRVSVKRKSESRHISFFC</sequence>
<dbReference type="Proteomes" id="UP000807306">
    <property type="component" value="Unassembled WGS sequence"/>
</dbReference>
<feature type="domain" description="FAD-binding" evidence="7">
    <location>
        <begin position="13"/>
        <end position="204"/>
    </location>
</feature>
<comment type="similarity">
    <text evidence="2">Belongs to the paxM FAD-dependent monooxygenase family.</text>
</comment>
<evidence type="ECO:0000256" key="2">
    <source>
        <dbReference type="ARBA" id="ARBA00007992"/>
    </source>
</evidence>
<dbReference type="GO" id="GO:0071949">
    <property type="term" value="F:FAD binding"/>
    <property type="evidence" value="ECO:0007669"/>
    <property type="project" value="InterPro"/>
</dbReference>
<evidence type="ECO:0000256" key="3">
    <source>
        <dbReference type="ARBA" id="ARBA00022630"/>
    </source>
</evidence>
<dbReference type="GO" id="GO:0004497">
    <property type="term" value="F:monooxygenase activity"/>
    <property type="evidence" value="ECO:0007669"/>
    <property type="project" value="UniProtKB-KW"/>
</dbReference>
<gene>
    <name evidence="8" type="ORF">CPB83DRAFT_902052</name>
</gene>
<evidence type="ECO:0000313" key="9">
    <source>
        <dbReference type="Proteomes" id="UP000807306"/>
    </source>
</evidence>
<dbReference type="Pfam" id="PF01494">
    <property type="entry name" value="FAD_binding_3"/>
    <property type="match status" value="1"/>
</dbReference>
<name>A0A9P6ES93_9AGAR</name>
<comment type="cofactor">
    <cofactor evidence="1">
        <name>FAD</name>
        <dbReference type="ChEBI" id="CHEBI:57692"/>
    </cofactor>
</comment>
<dbReference type="SUPFAM" id="SSF51905">
    <property type="entry name" value="FAD/NAD(P)-binding domain"/>
    <property type="match status" value="1"/>
</dbReference>
<dbReference type="PRINTS" id="PR00420">
    <property type="entry name" value="RNGMNOXGNASE"/>
</dbReference>
<keyword evidence="4" id="KW-0274">FAD</keyword>
<evidence type="ECO:0000256" key="6">
    <source>
        <dbReference type="ARBA" id="ARBA00023033"/>
    </source>
</evidence>
<dbReference type="InterPro" id="IPR036188">
    <property type="entry name" value="FAD/NAD-bd_sf"/>
</dbReference>